<dbReference type="Gene3D" id="3.90.226.10">
    <property type="entry name" value="2-enoyl-CoA Hydratase, Chain A, domain 1"/>
    <property type="match status" value="1"/>
</dbReference>
<reference evidence="2 3" key="1">
    <citation type="submission" date="2019-09" db="EMBL/GenBank/DDBJ databases">
        <authorList>
            <person name="Depoorter E."/>
        </authorList>
    </citation>
    <scope>NUCLEOTIDE SEQUENCE [LARGE SCALE GENOMIC DNA]</scope>
    <source>
        <strain evidence="2">R-18112</strain>
    </source>
</reference>
<dbReference type="CDD" id="cd06558">
    <property type="entry name" value="crotonase-like"/>
    <property type="match status" value="1"/>
</dbReference>
<dbReference type="AlphaFoldDB" id="A0A6P2UBW8"/>
<proteinExistence type="inferred from homology"/>
<gene>
    <name evidence="2" type="ORF">BLA18112_02045</name>
</gene>
<evidence type="ECO:0000313" key="3">
    <source>
        <dbReference type="Proteomes" id="UP000494274"/>
    </source>
</evidence>
<protein>
    <submittedName>
        <fullName evidence="2">Polyketide biosynthesis enoyl-CoA hydratase</fullName>
    </submittedName>
</protein>
<organism evidence="2 3">
    <name type="scientific">Burkholderia lata (strain ATCC 17760 / DSM 23089 / LMG 22485 / NCIMB 9086 / R18194 / 383)</name>
    <dbReference type="NCBI Taxonomy" id="482957"/>
    <lineage>
        <taxon>Bacteria</taxon>
        <taxon>Pseudomonadati</taxon>
        <taxon>Pseudomonadota</taxon>
        <taxon>Betaproteobacteria</taxon>
        <taxon>Burkholderiales</taxon>
        <taxon>Burkholderiaceae</taxon>
        <taxon>Burkholderia</taxon>
        <taxon>Burkholderia cepacia complex</taxon>
    </lineage>
</organism>
<dbReference type="EMBL" id="CABVQI010000005">
    <property type="protein sequence ID" value="VWC72491.1"/>
    <property type="molecule type" value="Genomic_DNA"/>
</dbReference>
<dbReference type="RefSeq" id="WP_175043536.1">
    <property type="nucleotide sequence ID" value="NZ_CABVQI010000005.1"/>
</dbReference>
<comment type="similarity">
    <text evidence="1">Belongs to the enoyl-CoA hydratase/isomerase family.</text>
</comment>
<dbReference type="Pfam" id="PF00378">
    <property type="entry name" value="ECH_1"/>
    <property type="match status" value="1"/>
</dbReference>
<evidence type="ECO:0000313" key="2">
    <source>
        <dbReference type="EMBL" id="VWC72491.1"/>
    </source>
</evidence>
<dbReference type="PANTHER" id="PTHR42964">
    <property type="entry name" value="ENOYL-COA HYDRATASE"/>
    <property type="match status" value="1"/>
</dbReference>
<sequence length="268" mass="28940">MQNHEVVIEHGPGWHRVVLNAPASQNKLSPRIVDALHDALRACEADPAAHVLIIEGSGGHFSSGMDLEAAATGHAVKGSGGQRFLELLRHMTEADVVVVSIVDGKASGGGVGLAAASDYVIATQRSVFSLPEILWGLVPCLIAPFLIRRIGFQACRRMTLTTLPIDAETAHACGLVDTLADDALPRLLQRLRMVAPEGIGRAKRYLGRLDAIDDATLDYALDELEAILASPDVVRRLTEFARSRRYPWEFATARGPADERSRAAEVRT</sequence>
<dbReference type="GO" id="GO:0003824">
    <property type="term" value="F:catalytic activity"/>
    <property type="evidence" value="ECO:0007669"/>
    <property type="project" value="UniProtKB-ARBA"/>
</dbReference>
<dbReference type="SUPFAM" id="SSF52096">
    <property type="entry name" value="ClpP/crotonase"/>
    <property type="match status" value="1"/>
</dbReference>
<accession>A0A6P2UBW8</accession>
<name>A0A6P2UBW8_BURL3</name>
<dbReference type="InterPro" id="IPR029045">
    <property type="entry name" value="ClpP/crotonase-like_dom_sf"/>
</dbReference>
<dbReference type="Proteomes" id="UP000494274">
    <property type="component" value="Unassembled WGS sequence"/>
</dbReference>
<evidence type="ECO:0000256" key="1">
    <source>
        <dbReference type="ARBA" id="ARBA00005254"/>
    </source>
</evidence>
<dbReference type="InterPro" id="IPR051683">
    <property type="entry name" value="Enoyl-CoA_Hydratase/Isomerase"/>
</dbReference>
<dbReference type="InterPro" id="IPR001753">
    <property type="entry name" value="Enoyl-CoA_hydra/iso"/>
</dbReference>
<dbReference type="PANTHER" id="PTHR42964:SF1">
    <property type="entry name" value="POLYKETIDE BIOSYNTHESIS ENOYL-COA HYDRATASE PKSH-RELATED"/>
    <property type="match status" value="1"/>
</dbReference>
<dbReference type="Gene3D" id="6.10.30.40">
    <property type="match status" value="1"/>
</dbReference>